<dbReference type="SUPFAM" id="SSF53098">
    <property type="entry name" value="Ribonuclease H-like"/>
    <property type="match status" value="1"/>
</dbReference>
<name>A0A8J6B2F9_ELECQ</name>
<dbReference type="EMBL" id="WNTK01009069">
    <property type="protein sequence ID" value="KAG9462887.1"/>
    <property type="molecule type" value="Genomic_DNA"/>
</dbReference>
<gene>
    <name evidence="1" type="ORF">GDO78_022933</name>
</gene>
<evidence type="ECO:0008006" key="3">
    <source>
        <dbReference type="Google" id="ProtNLM"/>
    </source>
</evidence>
<dbReference type="InterPro" id="IPR036397">
    <property type="entry name" value="RNaseH_sf"/>
</dbReference>
<evidence type="ECO:0000313" key="2">
    <source>
        <dbReference type="Proteomes" id="UP000770717"/>
    </source>
</evidence>
<protein>
    <recommendedName>
        <fullName evidence="3">Integrase catalytic domain-containing protein</fullName>
    </recommendedName>
</protein>
<keyword evidence="2" id="KW-1185">Reference proteome</keyword>
<dbReference type="OrthoDB" id="8000983at2759"/>
<dbReference type="Proteomes" id="UP000770717">
    <property type="component" value="Unassembled WGS sequence"/>
</dbReference>
<organism evidence="1 2">
    <name type="scientific">Eleutherodactylus coqui</name>
    <name type="common">Puerto Rican coqui</name>
    <dbReference type="NCBI Taxonomy" id="57060"/>
    <lineage>
        <taxon>Eukaryota</taxon>
        <taxon>Metazoa</taxon>
        <taxon>Chordata</taxon>
        <taxon>Craniata</taxon>
        <taxon>Vertebrata</taxon>
        <taxon>Euteleostomi</taxon>
        <taxon>Amphibia</taxon>
        <taxon>Batrachia</taxon>
        <taxon>Anura</taxon>
        <taxon>Neobatrachia</taxon>
        <taxon>Hyloidea</taxon>
        <taxon>Eleutherodactylidae</taxon>
        <taxon>Eleutherodactylinae</taxon>
        <taxon>Eleutherodactylus</taxon>
        <taxon>Eleutherodactylus</taxon>
    </lineage>
</organism>
<evidence type="ECO:0000313" key="1">
    <source>
        <dbReference type="EMBL" id="KAG9462887.1"/>
    </source>
</evidence>
<proteinExistence type="predicted"/>
<accession>A0A8J6B2F9</accession>
<reference evidence="1" key="1">
    <citation type="thesis" date="2020" institute="ProQuest LLC" country="789 East Eisenhower Parkway, Ann Arbor, MI, USA">
        <title>Comparative Genomics and Chromosome Evolution.</title>
        <authorList>
            <person name="Mudd A.B."/>
        </authorList>
    </citation>
    <scope>NUCLEOTIDE SEQUENCE</scope>
    <source>
        <strain evidence="1">HN-11 Male</strain>
        <tissue evidence="1">Kidney and liver</tissue>
    </source>
</reference>
<sequence length="84" mass="9432">MVSSVPFVRLVEKKNDQKATLHPIISTRPLELLLAIDHLQIETSKTGFNYILTLIDYYTKFTVAVPVEDLTAKPTASIVWSTLS</sequence>
<comment type="caution">
    <text evidence="1">The sequence shown here is derived from an EMBL/GenBank/DDBJ whole genome shotgun (WGS) entry which is preliminary data.</text>
</comment>
<dbReference type="GO" id="GO:0003676">
    <property type="term" value="F:nucleic acid binding"/>
    <property type="evidence" value="ECO:0007669"/>
    <property type="project" value="InterPro"/>
</dbReference>
<dbReference type="InterPro" id="IPR012337">
    <property type="entry name" value="RNaseH-like_sf"/>
</dbReference>
<dbReference type="Gene3D" id="3.30.420.10">
    <property type="entry name" value="Ribonuclease H-like superfamily/Ribonuclease H"/>
    <property type="match status" value="1"/>
</dbReference>
<dbReference type="AlphaFoldDB" id="A0A8J6B2F9"/>